<evidence type="ECO:0000313" key="2">
    <source>
        <dbReference type="EMBL" id="CDR93907.1"/>
    </source>
</evidence>
<accession>A0A061D1C0</accession>
<protein>
    <submittedName>
        <fullName evidence="2">Uncharacterized protein</fullName>
    </submittedName>
</protein>
<dbReference type="RefSeq" id="XP_012766093.1">
    <property type="nucleotide sequence ID" value="XM_012910639.1"/>
</dbReference>
<dbReference type="GeneID" id="24562448"/>
<gene>
    <name evidence="2" type="ORF">BBBOND_0102360</name>
</gene>
<evidence type="ECO:0000256" key="1">
    <source>
        <dbReference type="SAM" id="Coils"/>
    </source>
</evidence>
<proteinExistence type="predicted"/>
<dbReference type="KEGG" id="bbig:BBBOND_0102360"/>
<dbReference type="OrthoDB" id="366298at2759"/>
<dbReference type="AlphaFoldDB" id="A0A061D1C0"/>
<organism evidence="2 3">
    <name type="scientific">Babesia bigemina</name>
    <dbReference type="NCBI Taxonomy" id="5866"/>
    <lineage>
        <taxon>Eukaryota</taxon>
        <taxon>Sar</taxon>
        <taxon>Alveolata</taxon>
        <taxon>Apicomplexa</taxon>
        <taxon>Aconoidasida</taxon>
        <taxon>Piroplasmida</taxon>
        <taxon>Babesiidae</taxon>
        <taxon>Babesia</taxon>
    </lineage>
</organism>
<keyword evidence="3" id="KW-1185">Reference proteome</keyword>
<dbReference type="EMBL" id="LK391707">
    <property type="protein sequence ID" value="CDR93907.1"/>
    <property type="molecule type" value="Genomic_DNA"/>
</dbReference>
<keyword evidence="1" id="KW-0175">Coiled coil</keyword>
<feature type="coiled-coil region" evidence="1">
    <location>
        <begin position="204"/>
        <end position="231"/>
    </location>
</feature>
<dbReference type="VEuPathDB" id="PiroplasmaDB:BBBOND_0102360"/>
<reference evidence="3" key="1">
    <citation type="journal article" date="2014" name="Nucleic Acids Res.">
        <title>The evolutionary dynamics of variant antigen genes in Babesia reveal a history of genomic innovation underlying host-parasite interaction.</title>
        <authorList>
            <person name="Jackson A.P."/>
            <person name="Otto T.D."/>
            <person name="Darby A."/>
            <person name="Ramaprasad A."/>
            <person name="Xia D."/>
            <person name="Echaide I.E."/>
            <person name="Farber M."/>
            <person name="Gahlot S."/>
            <person name="Gamble J."/>
            <person name="Gupta D."/>
            <person name="Gupta Y."/>
            <person name="Jackson L."/>
            <person name="Malandrin L."/>
            <person name="Malas T.B."/>
            <person name="Moussa E."/>
            <person name="Nair M."/>
            <person name="Reid A.J."/>
            <person name="Sanders M."/>
            <person name="Sharma J."/>
            <person name="Tracey A."/>
            <person name="Quail M.A."/>
            <person name="Weir W."/>
            <person name="Wastling J.M."/>
            <person name="Hall N."/>
            <person name="Willadsen P."/>
            <person name="Lingelbach K."/>
            <person name="Shiels B."/>
            <person name="Tait A."/>
            <person name="Berriman M."/>
            <person name="Allred D.R."/>
            <person name="Pain A."/>
        </authorList>
    </citation>
    <scope>NUCLEOTIDE SEQUENCE [LARGE SCALE GENOMIC DNA]</scope>
    <source>
        <strain evidence="3">Bond</strain>
    </source>
</reference>
<dbReference type="Proteomes" id="UP000033188">
    <property type="component" value="Chromosome 1"/>
</dbReference>
<sequence length="249" mass="27880">MFEHILRFHAGKLLAQGSLACRCAKLLQNGRLKAACERRGFSALSTTPHPEIDRLKALLSHTSHEPSYVYSETVREHIANIRKNLEPSEDTQASDIVQRLAEDADRYHDVLVKYMQNRDRYNQVSLDKPAGGTPAVVTPAARCGKHSNATQAVQTKITNDANIKYGVVGVAFMCVFGSLGFSLHPGCALGGYIYRPVFRQSRLKEETMKTAEQLIRSNRECKQQMRQLHHEIGELVGQLEAHLAKTLEK</sequence>
<name>A0A061D1C0_BABBI</name>
<evidence type="ECO:0000313" key="3">
    <source>
        <dbReference type="Proteomes" id="UP000033188"/>
    </source>
</evidence>